<dbReference type="RefSeq" id="WP_163496614.1">
    <property type="nucleotide sequence ID" value="NZ_CP048711.1"/>
</dbReference>
<proteinExistence type="predicted"/>
<protein>
    <submittedName>
        <fullName evidence="1">Uncharacterized protein</fullName>
    </submittedName>
</protein>
<keyword evidence="2" id="KW-1185">Reference proteome</keyword>
<sequence>MTLKDFLATANADHSLALQEAQAFTQAVPKYYTANVMTVMLVGAGLYGMLSDTAATPEHPVRDICLALMDRLRSEGEVNLAPSDPMGQANGQMLDALITGLPDHATALTGLKTQLLAGAEETVYPFANATLYDVLVARGDVPTLPVTVNAQGFVIVGATGPCPAHSPKILGFNPRVQQWQAVGRLPGVSATGLYECRIDHPYRPWALKVEDAYEALVDTVGVE</sequence>
<accession>A0A6C0U837</accession>
<organism evidence="1 2">
    <name type="scientific">Kineobactrum salinum</name>
    <dbReference type="NCBI Taxonomy" id="2708301"/>
    <lineage>
        <taxon>Bacteria</taxon>
        <taxon>Pseudomonadati</taxon>
        <taxon>Pseudomonadota</taxon>
        <taxon>Gammaproteobacteria</taxon>
        <taxon>Cellvibrionales</taxon>
        <taxon>Halieaceae</taxon>
        <taxon>Kineobactrum</taxon>
    </lineage>
</organism>
<evidence type="ECO:0000313" key="2">
    <source>
        <dbReference type="Proteomes" id="UP000477680"/>
    </source>
</evidence>
<gene>
    <name evidence="1" type="ORF">G3T16_19025</name>
</gene>
<dbReference type="KEGG" id="kim:G3T16_19025"/>
<evidence type="ECO:0000313" key="1">
    <source>
        <dbReference type="EMBL" id="QIB67187.1"/>
    </source>
</evidence>
<name>A0A6C0U837_9GAMM</name>
<dbReference type="AlphaFoldDB" id="A0A6C0U837"/>
<dbReference type="EMBL" id="CP048711">
    <property type="protein sequence ID" value="QIB67187.1"/>
    <property type="molecule type" value="Genomic_DNA"/>
</dbReference>
<dbReference type="Proteomes" id="UP000477680">
    <property type="component" value="Chromosome"/>
</dbReference>
<reference evidence="1 2" key="1">
    <citation type="submission" date="2020-02" db="EMBL/GenBank/DDBJ databases">
        <title>Genome sequencing for Kineobactrum sp. M2.</title>
        <authorList>
            <person name="Park S.-J."/>
        </authorList>
    </citation>
    <scope>NUCLEOTIDE SEQUENCE [LARGE SCALE GENOMIC DNA]</scope>
    <source>
        <strain evidence="1 2">M2</strain>
    </source>
</reference>